<evidence type="ECO:0000313" key="3">
    <source>
        <dbReference type="Proteomes" id="UP000199450"/>
    </source>
</evidence>
<dbReference type="PANTHER" id="PTHR43792:SF1">
    <property type="entry name" value="N-ACETYLTRANSFERASE DOMAIN-CONTAINING PROTEIN"/>
    <property type="match status" value="1"/>
</dbReference>
<organism evidence="2 3">
    <name type="scientific">Chryseobacterium taichungense</name>
    <dbReference type="NCBI Taxonomy" id="295069"/>
    <lineage>
        <taxon>Bacteria</taxon>
        <taxon>Pseudomonadati</taxon>
        <taxon>Bacteroidota</taxon>
        <taxon>Flavobacteriia</taxon>
        <taxon>Flavobacteriales</taxon>
        <taxon>Weeksellaceae</taxon>
        <taxon>Chryseobacterium group</taxon>
        <taxon>Chryseobacterium</taxon>
    </lineage>
</organism>
<sequence length="181" mass="20804">MSLKNQENLQNADKFYETERLILRPMNVEDAEFIFELYNSPKFIQYIGDRGIKTVSDAEDYIKNRFLPQFKRLGYGNYLMMTKEGNHKIGGVGIFERDGLDIVDIGFSLLNKFEGKGYAYEAALKIKSVGMNDFGLKKISAITTKNNFSSQKLIEKLGLKFQKFVTIPGDSEELMYYETPD</sequence>
<dbReference type="InterPro" id="IPR016181">
    <property type="entry name" value="Acyl_CoA_acyltransferase"/>
</dbReference>
<evidence type="ECO:0000313" key="2">
    <source>
        <dbReference type="EMBL" id="SEM72785.1"/>
    </source>
</evidence>
<dbReference type="PROSITE" id="PS51186">
    <property type="entry name" value="GNAT"/>
    <property type="match status" value="1"/>
</dbReference>
<gene>
    <name evidence="2" type="ORF">SAMN05421856_10613</name>
</gene>
<dbReference type="Proteomes" id="UP000199450">
    <property type="component" value="Unassembled WGS sequence"/>
</dbReference>
<dbReference type="InterPro" id="IPR000182">
    <property type="entry name" value="GNAT_dom"/>
</dbReference>
<proteinExistence type="predicted"/>
<dbReference type="PANTHER" id="PTHR43792">
    <property type="entry name" value="GNAT FAMILY, PUTATIVE (AFU_ORTHOLOGUE AFUA_3G00765)-RELATED-RELATED"/>
    <property type="match status" value="1"/>
</dbReference>
<name>A0A1H8APZ6_9FLAO</name>
<dbReference type="SUPFAM" id="SSF55729">
    <property type="entry name" value="Acyl-CoA N-acyltransferases (Nat)"/>
    <property type="match status" value="1"/>
</dbReference>
<protein>
    <submittedName>
        <fullName evidence="2">Protein N-acetyltransferase, RimJ/RimL family</fullName>
    </submittedName>
</protein>
<keyword evidence="3" id="KW-1185">Reference proteome</keyword>
<dbReference type="AlphaFoldDB" id="A0A1H8APZ6"/>
<dbReference type="Gene3D" id="3.40.630.30">
    <property type="match status" value="1"/>
</dbReference>
<dbReference type="GO" id="GO:0016747">
    <property type="term" value="F:acyltransferase activity, transferring groups other than amino-acyl groups"/>
    <property type="evidence" value="ECO:0007669"/>
    <property type="project" value="InterPro"/>
</dbReference>
<dbReference type="STRING" id="295069.SAMN05421856_10613"/>
<accession>A0A1H8APZ6</accession>
<dbReference type="Pfam" id="PF13302">
    <property type="entry name" value="Acetyltransf_3"/>
    <property type="match status" value="1"/>
</dbReference>
<feature type="domain" description="N-acetyltransferase" evidence="1">
    <location>
        <begin position="21"/>
        <end position="180"/>
    </location>
</feature>
<dbReference type="InterPro" id="IPR051531">
    <property type="entry name" value="N-acetyltransferase"/>
</dbReference>
<dbReference type="EMBL" id="FOBV01000006">
    <property type="protein sequence ID" value="SEM72785.1"/>
    <property type="molecule type" value="Genomic_DNA"/>
</dbReference>
<dbReference type="OrthoDB" id="9798081at2"/>
<reference evidence="3" key="1">
    <citation type="submission" date="2016-10" db="EMBL/GenBank/DDBJ databases">
        <authorList>
            <person name="Varghese N."/>
            <person name="Submissions S."/>
        </authorList>
    </citation>
    <scope>NUCLEOTIDE SEQUENCE [LARGE SCALE GENOMIC DNA]</scope>
    <source>
        <strain evidence="3">DSM 17453</strain>
    </source>
</reference>
<evidence type="ECO:0000259" key="1">
    <source>
        <dbReference type="PROSITE" id="PS51186"/>
    </source>
</evidence>
<dbReference type="RefSeq" id="WP_090000454.1">
    <property type="nucleotide sequence ID" value="NZ_FOBV01000006.1"/>
</dbReference>
<keyword evidence="2" id="KW-0808">Transferase</keyword>